<dbReference type="InterPro" id="IPR027463">
    <property type="entry name" value="AcrB_DN_DC_subdom"/>
</dbReference>
<dbReference type="SUPFAM" id="SSF82714">
    <property type="entry name" value="Multidrug efflux transporter AcrB TolC docking domain, DN and DC subdomains"/>
    <property type="match status" value="2"/>
</dbReference>
<evidence type="ECO:0000256" key="2">
    <source>
        <dbReference type="ARBA" id="ARBA00022448"/>
    </source>
</evidence>
<gene>
    <name evidence="9" type="ORF">A7A08_03065</name>
</gene>
<comment type="caution">
    <text evidence="9">The sequence shown here is derived from an EMBL/GenBank/DDBJ whole genome shotgun (WGS) entry which is preliminary data.</text>
</comment>
<feature type="transmembrane region" description="Helical" evidence="8">
    <location>
        <begin position="912"/>
        <end position="937"/>
    </location>
</feature>
<dbReference type="Gene3D" id="1.20.1640.10">
    <property type="entry name" value="Multidrug efflux transporter AcrB transmembrane domain"/>
    <property type="match status" value="2"/>
</dbReference>
<dbReference type="InterPro" id="IPR001036">
    <property type="entry name" value="Acrflvin-R"/>
</dbReference>
<evidence type="ECO:0000256" key="5">
    <source>
        <dbReference type="ARBA" id="ARBA00022692"/>
    </source>
</evidence>
<dbReference type="Gene3D" id="3.30.70.1320">
    <property type="entry name" value="Multidrug efflux transporter AcrB pore domain like"/>
    <property type="match status" value="1"/>
</dbReference>
<dbReference type="Proteomes" id="UP000095087">
    <property type="component" value="Unassembled WGS sequence"/>
</dbReference>
<dbReference type="Gene3D" id="3.30.70.1430">
    <property type="entry name" value="Multidrug efflux transporter AcrB pore domain"/>
    <property type="match status" value="2"/>
</dbReference>
<evidence type="ECO:0000256" key="4">
    <source>
        <dbReference type="ARBA" id="ARBA00022519"/>
    </source>
</evidence>
<reference evidence="9 10" key="1">
    <citation type="submission" date="2016-07" db="EMBL/GenBank/DDBJ databases">
        <title>Draft genome sequence of Methyloligella halotolerans C2T (VKM B-2706T=CCUG 61687T=DSM 25045T), a halotolerant polyhydroxybutyrate accumulating methylotroph.</title>
        <authorList>
            <person name="Vasilenko O.V."/>
            <person name="Doronina N.V."/>
            <person name="Poroshina M.N."/>
            <person name="Tarlachkov S.V."/>
            <person name="Trotsenko Y.A."/>
        </authorList>
    </citation>
    <scope>NUCLEOTIDE SEQUENCE [LARGE SCALE GENOMIC DNA]</scope>
    <source>
        <strain evidence="9 10">VKM B-2706</strain>
    </source>
</reference>
<dbReference type="OrthoDB" id="9807350at2"/>
<evidence type="ECO:0000256" key="1">
    <source>
        <dbReference type="ARBA" id="ARBA00004429"/>
    </source>
</evidence>
<keyword evidence="6 8" id="KW-1133">Transmembrane helix</keyword>
<dbReference type="FunFam" id="1.20.1640.10:FF:000001">
    <property type="entry name" value="Efflux pump membrane transporter"/>
    <property type="match status" value="1"/>
</dbReference>
<keyword evidence="5 8" id="KW-0812">Transmembrane</keyword>
<dbReference type="Pfam" id="PF00873">
    <property type="entry name" value="ACR_tran"/>
    <property type="match status" value="1"/>
</dbReference>
<keyword evidence="4" id="KW-0997">Cell inner membrane</keyword>
<keyword evidence="2" id="KW-0813">Transport</keyword>
<dbReference type="STRING" id="1177755.A7A08_03065"/>
<feature type="transmembrane region" description="Helical" evidence="8">
    <location>
        <begin position="463"/>
        <end position="487"/>
    </location>
</feature>
<accession>A0A1E2RV17</accession>
<protein>
    <submittedName>
        <fullName evidence="9">Multidrug resistance protein MdtB</fullName>
    </submittedName>
</protein>
<feature type="transmembrane region" description="Helical" evidence="8">
    <location>
        <begin position="989"/>
        <end position="1015"/>
    </location>
</feature>
<evidence type="ECO:0000256" key="7">
    <source>
        <dbReference type="ARBA" id="ARBA00023136"/>
    </source>
</evidence>
<evidence type="ECO:0000256" key="6">
    <source>
        <dbReference type="ARBA" id="ARBA00022989"/>
    </source>
</evidence>
<feature type="transmembrane region" description="Helical" evidence="8">
    <location>
        <begin position="530"/>
        <end position="550"/>
    </location>
</feature>
<feature type="transmembrane region" description="Helical" evidence="8">
    <location>
        <begin position="958"/>
        <end position="977"/>
    </location>
</feature>
<dbReference type="Gene3D" id="3.30.2090.10">
    <property type="entry name" value="Multidrug efflux transporter AcrB TolC docking domain, DN and DC subdomains"/>
    <property type="match status" value="2"/>
</dbReference>
<dbReference type="PATRIC" id="fig|1177755.3.peg.3094"/>
<keyword evidence="3" id="KW-1003">Cell membrane</keyword>
<dbReference type="Gene3D" id="3.30.70.1440">
    <property type="entry name" value="Multidrug efflux transporter AcrB pore domain"/>
    <property type="match status" value="1"/>
</dbReference>
<evidence type="ECO:0000313" key="10">
    <source>
        <dbReference type="Proteomes" id="UP000095087"/>
    </source>
</evidence>
<name>A0A1E2RV17_9HYPH</name>
<feature type="transmembrane region" description="Helical" evidence="8">
    <location>
        <begin position="12"/>
        <end position="32"/>
    </location>
</feature>
<dbReference type="SUPFAM" id="SSF82866">
    <property type="entry name" value="Multidrug efflux transporter AcrB transmembrane domain"/>
    <property type="match status" value="2"/>
</dbReference>
<dbReference type="AlphaFoldDB" id="A0A1E2RV17"/>
<proteinExistence type="predicted"/>
<evidence type="ECO:0000256" key="3">
    <source>
        <dbReference type="ARBA" id="ARBA00022475"/>
    </source>
</evidence>
<keyword evidence="10" id="KW-1185">Reference proteome</keyword>
<comment type="subcellular location">
    <subcellularLocation>
        <location evidence="1">Cell inner membrane</location>
        <topology evidence="1">Multi-pass membrane protein</topology>
    </subcellularLocation>
</comment>
<dbReference type="PANTHER" id="PTHR32063">
    <property type="match status" value="1"/>
</dbReference>
<dbReference type="PRINTS" id="PR00702">
    <property type="entry name" value="ACRIFLAVINRP"/>
</dbReference>
<dbReference type="GO" id="GO:0042910">
    <property type="term" value="F:xenobiotic transmembrane transporter activity"/>
    <property type="evidence" value="ECO:0007669"/>
    <property type="project" value="TreeGrafter"/>
</dbReference>
<evidence type="ECO:0000313" key="9">
    <source>
        <dbReference type="EMBL" id="ODA66051.1"/>
    </source>
</evidence>
<dbReference type="RefSeq" id="WP_069096202.1">
    <property type="nucleotide sequence ID" value="NZ_MASI01000011.1"/>
</dbReference>
<dbReference type="SUPFAM" id="SSF82693">
    <property type="entry name" value="Multidrug efflux transporter AcrB pore domain, PN1, PN2, PC1 and PC2 subdomains"/>
    <property type="match status" value="3"/>
</dbReference>
<feature type="transmembrane region" description="Helical" evidence="8">
    <location>
        <begin position="431"/>
        <end position="451"/>
    </location>
</feature>
<dbReference type="PANTHER" id="PTHR32063:SF21">
    <property type="entry name" value="MULTIDRUG RESISTANCE PROTEIN MDTB"/>
    <property type="match status" value="1"/>
</dbReference>
<dbReference type="EMBL" id="MASI01000011">
    <property type="protein sequence ID" value="ODA66051.1"/>
    <property type="molecule type" value="Genomic_DNA"/>
</dbReference>
<evidence type="ECO:0000256" key="8">
    <source>
        <dbReference type="SAM" id="Phobius"/>
    </source>
</evidence>
<organism evidence="9 10">
    <name type="scientific">Methyloligella halotolerans</name>
    <dbReference type="NCBI Taxonomy" id="1177755"/>
    <lineage>
        <taxon>Bacteria</taxon>
        <taxon>Pseudomonadati</taxon>
        <taxon>Pseudomonadota</taxon>
        <taxon>Alphaproteobacteria</taxon>
        <taxon>Hyphomicrobiales</taxon>
        <taxon>Hyphomicrobiaceae</taxon>
        <taxon>Methyloligella</taxon>
    </lineage>
</organism>
<keyword evidence="7 8" id="KW-0472">Membrane</keyword>
<feature type="transmembrane region" description="Helical" evidence="8">
    <location>
        <begin position="862"/>
        <end position="879"/>
    </location>
</feature>
<sequence>MSVSEFCIRHPVATTLMSAALIIGGLFAFVQLPVAALPQTDFPVIDVSASLSGASPDTMANAVATPLIKQFATISGISSITATSSLGATSVSVEFNLDRDIDAAAADVQAAIARVQRQLPEEMVEPPSYRKINPADSSIAWLALQSDTLPLSKLDEMAQQMLSPSIATIDGVAQLRVFGSQKFAVRIQVDPNALAMRGIGVGQVEDAVAAANSSTPVGTLQNNNQSVTIDADTELFKADEFGEVIIANPNGRPVRLKDVANVIDSVENNQTASWVNGDRGILLGVYRQPGANTVDVVDRVKAALPQLQAQLPPAAKVSLLLDRSTSVRAAVEDVEYTLILTIALVILVILIFLRKLSATFIAGLAVPISIIATLGAMHLFGFSLNNISLLGLTLSVGLVVDDAIVMLENIYRHMEEGKTRYEAAIAGAREISFTIISITVSLVAVFIPVLLMGGVVGRVFNEFAVVVTCALLASAFVSLTLTPMLCARMLTAPTAHRESEGWKAGWFERGFDKMHAGYDWLLQASLRHRATVLMIFVMSVAATAFLFYIIPKGFFPTQDIGQLRVSTEARQDISLQDMARLQAKVEQVFEKSPYVTDLLSIVGSTGGSSDSTLNRGRLFVQLVPKSERPPLDTMLEAFRKELAQVPGIDTFMRPEQDLRFGTRSSKSQFQFVMQGLDQEKLYDWSERMKTAMGSDPMFVDVTTDLQNHALQSEVVVDKDKAQHLGITADQLRATLYSGFGTRQISTIYSTGDSYAVIMEFDPRFAWTNNLLDGIHLRASNGRVIPLSAVAEVRRGSGTLSVNQLGQLPAVTVSFNLPNGVALGEATKRIERLKAEIRLPADISTTFSGEADIFQQSLGNQNLLIFAAVLTIYIVLGILYESFIHPLTILTGLPAAAFGALGSLMIFGMDLSVIAVIGVLMLIGIVKKNAIMMIDVALDLQRQGMPSEEAIYRACLMRFRPIMMTTFAALVGALPIAVGLGHGAELRQPLGVAVVGGLLVSQALTLFITPVIYLYMDRLAGALGGRGIETPTPTDELRA</sequence>
<feature type="transmembrane region" description="Helical" evidence="8">
    <location>
        <begin position="360"/>
        <end position="381"/>
    </location>
</feature>
<feature type="transmembrane region" description="Helical" evidence="8">
    <location>
        <begin position="336"/>
        <end position="353"/>
    </location>
</feature>
<dbReference type="GO" id="GO:0005886">
    <property type="term" value="C:plasma membrane"/>
    <property type="evidence" value="ECO:0007669"/>
    <property type="project" value="UniProtKB-SubCell"/>
</dbReference>